<organism evidence="1 2">
    <name type="scientific">Pedobacter panaciterrae</name>
    <dbReference type="NCBI Taxonomy" id="363849"/>
    <lineage>
        <taxon>Bacteria</taxon>
        <taxon>Pseudomonadati</taxon>
        <taxon>Bacteroidota</taxon>
        <taxon>Sphingobacteriia</taxon>
        <taxon>Sphingobacteriales</taxon>
        <taxon>Sphingobacteriaceae</taxon>
        <taxon>Pedobacter</taxon>
    </lineage>
</organism>
<evidence type="ECO:0000313" key="1">
    <source>
        <dbReference type="EMBL" id="MEJ2901641.1"/>
    </source>
</evidence>
<dbReference type="EMBL" id="JBBEUB010000001">
    <property type="protein sequence ID" value="MEJ2901641.1"/>
    <property type="molecule type" value="Genomic_DNA"/>
</dbReference>
<reference evidence="1 2" key="1">
    <citation type="submission" date="2024-03" db="EMBL/GenBank/DDBJ databases">
        <title>Sequence of Lycoming College Course Isolates.</title>
        <authorList>
            <person name="Plotts O."/>
            <person name="Newman J."/>
        </authorList>
    </citation>
    <scope>NUCLEOTIDE SEQUENCE [LARGE SCALE GENOMIC DNA]</scope>
    <source>
        <strain evidence="1 2">CJB-3</strain>
    </source>
</reference>
<gene>
    <name evidence="1" type="ORF">WAE58_04370</name>
</gene>
<proteinExistence type="predicted"/>
<name>A0ABU8NHD0_9SPHI</name>
<evidence type="ECO:0008006" key="3">
    <source>
        <dbReference type="Google" id="ProtNLM"/>
    </source>
</evidence>
<accession>A0ABU8NHD0</accession>
<evidence type="ECO:0000313" key="2">
    <source>
        <dbReference type="Proteomes" id="UP001378956"/>
    </source>
</evidence>
<dbReference type="RefSeq" id="WP_337715413.1">
    <property type="nucleotide sequence ID" value="NZ_JBBEUB010000001.1"/>
</dbReference>
<comment type="caution">
    <text evidence="1">The sequence shown here is derived from an EMBL/GenBank/DDBJ whole genome shotgun (WGS) entry which is preliminary data.</text>
</comment>
<protein>
    <recommendedName>
        <fullName evidence="3">Nucleotidyltransferase</fullName>
    </recommendedName>
</protein>
<dbReference type="Gene3D" id="3.30.460.90">
    <property type="match status" value="1"/>
</dbReference>
<keyword evidence="2" id="KW-1185">Reference proteome</keyword>
<sequence length="329" mass="38111">MALTVNESFKEFNKDFVNLKPERTILARSSRDWLINQLLNLPGKVDFFPSLYANMSIKYGSFARNSKIHPLDDIDLLLTFSADGATYTTHSFGKRYTLNVPQTAGNLYRLTNEDGSLNSIKFVNKLVSAISQIEHYKSAETHRRQEAATLNLSSYEWNFDIVPSFYTDTGYYLIPDGSGQWKASDPRVDQELAEKVNKQHSGKITQIIRLLKYWSKNTSMPTIPSYFFEIMILKFFENRAEVSDWIDVNLINFWTYFKTEIWNGVQDPKGFQGNLNTLEFEEILKIISKVKEAEEKAREAYKLETVDKDQKRSIEKWAEIFGSDFPVYG</sequence>
<dbReference type="Proteomes" id="UP001378956">
    <property type="component" value="Unassembled WGS sequence"/>
</dbReference>